<evidence type="ECO:0000256" key="1">
    <source>
        <dbReference type="ARBA" id="ARBA00022679"/>
    </source>
</evidence>
<feature type="domain" description="GHMP kinase C-terminal" evidence="7">
    <location>
        <begin position="242"/>
        <end position="303"/>
    </location>
</feature>
<dbReference type="STRING" id="1391627.SAMN05216464_103318"/>
<proteinExistence type="inferred from homology"/>
<dbReference type="PANTHER" id="PTHR32463:SF0">
    <property type="entry name" value="L-FUCOSE KINASE"/>
    <property type="match status" value="1"/>
</dbReference>
<reference evidence="8 9" key="1">
    <citation type="submission" date="2016-10" db="EMBL/GenBank/DDBJ databases">
        <authorList>
            <person name="de Groot N.N."/>
        </authorList>
    </citation>
    <scope>NUCLEOTIDE SEQUENCE [LARGE SCALE GENOMIC DNA]</scope>
    <source>
        <strain evidence="8 9">47C3B</strain>
    </source>
</reference>
<gene>
    <name evidence="8" type="ORF">SAMN05216464_103318</name>
</gene>
<evidence type="ECO:0000259" key="6">
    <source>
        <dbReference type="Pfam" id="PF00288"/>
    </source>
</evidence>
<evidence type="ECO:0000259" key="7">
    <source>
        <dbReference type="Pfam" id="PF08544"/>
    </source>
</evidence>
<dbReference type="Gene3D" id="3.30.230.120">
    <property type="match status" value="1"/>
</dbReference>
<keyword evidence="1" id="KW-0808">Transferase</keyword>
<feature type="domain" description="GHMP kinase N-terminal" evidence="6">
    <location>
        <begin position="80"/>
        <end position="169"/>
    </location>
</feature>
<evidence type="ECO:0000313" key="8">
    <source>
        <dbReference type="EMBL" id="SDE00838.1"/>
    </source>
</evidence>
<dbReference type="GO" id="GO:0005524">
    <property type="term" value="F:ATP binding"/>
    <property type="evidence" value="ECO:0007669"/>
    <property type="project" value="UniProtKB-KW"/>
</dbReference>
<dbReference type="OrthoDB" id="9812992at2"/>
<dbReference type="InterPro" id="IPR014606">
    <property type="entry name" value="Heptose_7-P_kinase"/>
</dbReference>
<accession>A0A1G6ZDZ9</accession>
<dbReference type="SUPFAM" id="SSF54211">
    <property type="entry name" value="Ribosomal protein S5 domain 2-like"/>
    <property type="match status" value="1"/>
</dbReference>
<dbReference type="EMBL" id="FNAI01000003">
    <property type="protein sequence ID" value="SDE00838.1"/>
    <property type="molecule type" value="Genomic_DNA"/>
</dbReference>
<dbReference type="InterPro" id="IPR052203">
    <property type="entry name" value="GHMP_Kinase-Related"/>
</dbReference>
<dbReference type="PANTHER" id="PTHR32463">
    <property type="entry name" value="L-FUCOSE KINASE"/>
    <property type="match status" value="1"/>
</dbReference>
<sequence length="341" mass="38002">MIIRSRAPLRLGLAGGGTDVGPYTDQYGGAILNATINKFAYATLTPLSLPQIVIKCHDINEHHIFNSVEEFDLSDSKLALIKGIHNRVKKEFNIKQPLFYQLETYVDAPPGSGLGSSSTLVVTILAAFAEWLDLPLGDYDLAHLAYSIEREDLELSGGKQDQYAATFGGFNFMEFYQDRVVVNPLRIKQNYIYELEFSMIQYYTGTSRLSSKIIDAQVKNVSEQAVKSIDAMHSLKQLAYDMKESLLRGRLNDIGHLLNDSWVSKKDTADEVSNTLVDEIYDAAIHNGALGGKISGAGGGGYMMFYVKNGYLYHLINVLNKFDGQVERINFSDKGVLTWRT</sequence>
<dbReference type="GO" id="GO:0050201">
    <property type="term" value="F:fucokinase activity"/>
    <property type="evidence" value="ECO:0007669"/>
    <property type="project" value="TreeGrafter"/>
</dbReference>
<evidence type="ECO:0000256" key="5">
    <source>
        <dbReference type="ARBA" id="ARBA00038121"/>
    </source>
</evidence>
<dbReference type="InterPro" id="IPR013750">
    <property type="entry name" value="GHMP_kinase_C_dom"/>
</dbReference>
<comment type="similarity">
    <text evidence="5">Belongs to the GHMP kinase family.</text>
</comment>
<keyword evidence="3 8" id="KW-0418">Kinase</keyword>
<organism evidence="8 9">
    <name type="scientific">Mucilaginibacter pineti</name>
    <dbReference type="NCBI Taxonomy" id="1391627"/>
    <lineage>
        <taxon>Bacteria</taxon>
        <taxon>Pseudomonadati</taxon>
        <taxon>Bacteroidota</taxon>
        <taxon>Sphingobacteriia</taxon>
        <taxon>Sphingobacteriales</taxon>
        <taxon>Sphingobacteriaceae</taxon>
        <taxon>Mucilaginibacter</taxon>
    </lineage>
</organism>
<dbReference type="InterPro" id="IPR020568">
    <property type="entry name" value="Ribosomal_Su5_D2-typ_SF"/>
</dbReference>
<dbReference type="Pfam" id="PF00288">
    <property type="entry name" value="GHMP_kinases_N"/>
    <property type="match status" value="1"/>
</dbReference>
<dbReference type="SUPFAM" id="SSF55060">
    <property type="entry name" value="GHMP Kinase, C-terminal domain"/>
    <property type="match status" value="1"/>
</dbReference>
<dbReference type="InterPro" id="IPR001174">
    <property type="entry name" value="HddA/FKP"/>
</dbReference>
<dbReference type="Proteomes" id="UP000199072">
    <property type="component" value="Unassembled WGS sequence"/>
</dbReference>
<evidence type="ECO:0000256" key="4">
    <source>
        <dbReference type="ARBA" id="ARBA00022840"/>
    </source>
</evidence>
<dbReference type="InterPro" id="IPR036554">
    <property type="entry name" value="GHMP_kinase_C_sf"/>
</dbReference>
<dbReference type="InterPro" id="IPR006204">
    <property type="entry name" value="GHMP_kinase_N_dom"/>
</dbReference>
<keyword evidence="2" id="KW-0547">Nucleotide-binding</keyword>
<dbReference type="GO" id="GO:0042352">
    <property type="term" value="P:GDP-L-fucose salvage"/>
    <property type="evidence" value="ECO:0007669"/>
    <property type="project" value="TreeGrafter"/>
</dbReference>
<dbReference type="AlphaFoldDB" id="A0A1G6ZDZ9"/>
<evidence type="ECO:0000256" key="3">
    <source>
        <dbReference type="ARBA" id="ARBA00022777"/>
    </source>
</evidence>
<keyword evidence="9" id="KW-1185">Reference proteome</keyword>
<evidence type="ECO:0000256" key="2">
    <source>
        <dbReference type="ARBA" id="ARBA00022741"/>
    </source>
</evidence>
<keyword evidence="4" id="KW-0067">ATP-binding</keyword>
<protein>
    <submittedName>
        <fullName evidence="8">D-glycero-alpha-D-manno-heptose-7-phosphate kinase</fullName>
    </submittedName>
</protein>
<name>A0A1G6ZDZ9_9SPHI</name>
<dbReference type="Pfam" id="PF08544">
    <property type="entry name" value="GHMP_kinases_C"/>
    <property type="match status" value="1"/>
</dbReference>
<dbReference type="PIRSF" id="PIRSF036406">
    <property type="entry name" value="Hept_kin"/>
    <property type="match status" value="1"/>
</dbReference>
<evidence type="ECO:0000313" key="9">
    <source>
        <dbReference type="Proteomes" id="UP000199072"/>
    </source>
</evidence>
<dbReference type="PRINTS" id="PR00960">
    <property type="entry name" value="LMBPPROTEIN"/>
</dbReference>